<evidence type="ECO:0000256" key="1">
    <source>
        <dbReference type="SAM" id="Phobius"/>
    </source>
</evidence>
<proteinExistence type="predicted"/>
<feature type="transmembrane region" description="Helical" evidence="1">
    <location>
        <begin position="6"/>
        <end position="23"/>
    </location>
</feature>
<organism evidence="2 3">
    <name type="scientific">Thermolongibacillus altinsuensis</name>
    <dbReference type="NCBI Taxonomy" id="575256"/>
    <lineage>
        <taxon>Bacteria</taxon>
        <taxon>Bacillati</taxon>
        <taxon>Bacillota</taxon>
        <taxon>Bacilli</taxon>
        <taxon>Bacillales</taxon>
        <taxon>Anoxybacillaceae</taxon>
        <taxon>Thermolongibacillus</taxon>
    </lineage>
</organism>
<dbReference type="RefSeq" id="WP_132947621.1">
    <property type="nucleotide sequence ID" value="NZ_SLUL01000003.1"/>
</dbReference>
<keyword evidence="1" id="KW-0472">Membrane</keyword>
<dbReference type="Proteomes" id="UP000295658">
    <property type="component" value="Unassembled WGS sequence"/>
</dbReference>
<feature type="transmembrane region" description="Helical" evidence="1">
    <location>
        <begin position="30"/>
        <end position="47"/>
    </location>
</feature>
<reference evidence="2 3" key="1">
    <citation type="submission" date="2019-03" db="EMBL/GenBank/DDBJ databases">
        <title>Genomic Encyclopedia of Type Strains, Phase IV (KMG-IV): sequencing the most valuable type-strain genomes for metagenomic binning, comparative biology and taxonomic classification.</title>
        <authorList>
            <person name="Goeker M."/>
        </authorList>
    </citation>
    <scope>NUCLEOTIDE SEQUENCE [LARGE SCALE GENOMIC DNA]</scope>
    <source>
        <strain evidence="2 3">DSM 24979</strain>
    </source>
</reference>
<gene>
    <name evidence="2" type="ORF">EDD69_103168</name>
</gene>
<dbReference type="EMBL" id="SLUL01000003">
    <property type="protein sequence ID" value="TCL51923.1"/>
    <property type="molecule type" value="Genomic_DNA"/>
</dbReference>
<evidence type="ECO:0000313" key="2">
    <source>
        <dbReference type="EMBL" id="TCL51923.1"/>
    </source>
</evidence>
<accession>A0A4R1QR23</accession>
<keyword evidence="1" id="KW-0812">Transmembrane</keyword>
<dbReference type="AlphaFoldDB" id="A0A4R1QR23"/>
<dbReference type="OrthoDB" id="2697527at2"/>
<sequence>MISLLFIALAFLILIPVLLFLPLGLTRRGAWTVAIVSLLFGSFGLLAKAVFPLWQVALLLFLLTAASTYLLDRKLEHLLYATALTDDEEEKMVVIEEEAVEDEEQMEWIESLGSSDETLQKETPQEASVLVDESSSDDYLEELVHRDLDDALQAIEEPKTELLSLSQNFDEGLEKKETQEEVLPLFDELSSDEEWDELFDQPLENELESSEYEQLEKWTEPEKTDDELEELFLENETETSEAELLAAWTEEDSYEELEELTLIEEDPQIDLENEQTEEKQSPLQKELMKNLAAQLQAMRKYVDGDEYERLIREHLHPNLHEQDYYTFATLLIEHYLASHQYEKLSQLLMELREKWTSYPILQQQIEFLIEYVQQKMG</sequence>
<comment type="caution">
    <text evidence="2">The sequence shown here is derived from an EMBL/GenBank/DDBJ whole genome shotgun (WGS) entry which is preliminary data.</text>
</comment>
<keyword evidence="1" id="KW-1133">Transmembrane helix</keyword>
<keyword evidence="3" id="KW-1185">Reference proteome</keyword>
<name>A0A4R1QR23_9BACL</name>
<protein>
    <submittedName>
        <fullName evidence="2">Uncharacterized protein</fullName>
    </submittedName>
</protein>
<evidence type="ECO:0000313" key="3">
    <source>
        <dbReference type="Proteomes" id="UP000295658"/>
    </source>
</evidence>